<dbReference type="AlphaFoldDB" id="A0A084WUA9"/>
<reference evidence="2" key="2">
    <citation type="submission" date="2020-05" db="UniProtKB">
        <authorList>
            <consortium name="EnsemblMetazoa"/>
        </authorList>
    </citation>
    <scope>IDENTIFICATION</scope>
</reference>
<evidence type="ECO:0000313" key="3">
    <source>
        <dbReference type="Proteomes" id="UP000030765"/>
    </source>
</evidence>
<reference evidence="1 3" key="1">
    <citation type="journal article" date="2014" name="BMC Genomics">
        <title>Genome sequence of Anopheles sinensis provides insight into genetics basis of mosquito competence for malaria parasites.</title>
        <authorList>
            <person name="Zhou D."/>
            <person name="Zhang D."/>
            <person name="Ding G."/>
            <person name="Shi L."/>
            <person name="Hou Q."/>
            <person name="Ye Y."/>
            <person name="Xu Y."/>
            <person name="Zhou H."/>
            <person name="Xiong C."/>
            <person name="Li S."/>
            <person name="Yu J."/>
            <person name="Hong S."/>
            <person name="Yu X."/>
            <person name="Zou P."/>
            <person name="Chen C."/>
            <person name="Chang X."/>
            <person name="Wang W."/>
            <person name="Lv Y."/>
            <person name="Sun Y."/>
            <person name="Ma L."/>
            <person name="Shen B."/>
            <person name="Zhu C."/>
        </authorList>
    </citation>
    <scope>NUCLEOTIDE SEQUENCE [LARGE SCALE GENOMIC DNA]</scope>
</reference>
<name>A0A084WUA9_ANOSI</name>
<protein>
    <submittedName>
        <fullName evidence="1 2">Glycoside hydrolase family 43</fullName>
    </submittedName>
</protein>
<keyword evidence="1" id="KW-0378">Hydrolase</keyword>
<sequence length="157" mass="17560">MFCLRVFRRKSYASDPKTAAPAQTSLGKAASVCFRCRAATERRKAPLDGTESEVDHRLFRKPRASHTQRKAAPVENGEHLGTFGRMFRGRQKPKHNAVVVCAVVYTSINSFRNRKRNLTGCEKTASHYSLVNSLSGNSIQVKGENFEREKTAAFSPK</sequence>
<evidence type="ECO:0000313" key="1">
    <source>
        <dbReference type="EMBL" id="KFB53803.1"/>
    </source>
</evidence>
<dbReference type="EnsemblMetazoa" id="ASIC022041-RA">
    <property type="protein sequence ID" value="ASIC022041-PA"/>
    <property type="gene ID" value="ASIC022041"/>
</dbReference>
<organism evidence="1">
    <name type="scientific">Anopheles sinensis</name>
    <name type="common">Mosquito</name>
    <dbReference type="NCBI Taxonomy" id="74873"/>
    <lineage>
        <taxon>Eukaryota</taxon>
        <taxon>Metazoa</taxon>
        <taxon>Ecdysozoa</taxon>
        <taxon>Arthropoda</taxon>
        <taxon>Hexapoda</taxon>
        <taxon>Insecta</taxon>
        <taxon>Pterygota</taxon>
        <taxon>Neoptera</taxon>
        <taxon>Endopterygota</taxon>
        <taxon>Diptera</taxon>
        <taxon>Nematocera</taxon>
        <taxon>Culicoidea</taxon>
        <taxon>Culicidae</taxon>
        <taxon>Anophelinae</taxon>
        <taxon>Anopheles</taxon>
    </lineage>
</organism>
<dbReference type="VEuPathDB" id="VectorBase:ASIC022041"/>
<gene>
    <name evidence="1" type="ORF">ZHAS_00022041</name>
</gene>
<evidence type="ECO:0000313" key="2">
    <source>
        <dbReference type="EnsemblMetazoa" id="ASIC022041-PA"/>
    </source>
</evidence>
<keyword evidence="3" id="KW-1185">Reference proteome</keyword>
<accession>A0A084WUA9</accession>
<proteinExistence type="predicted"/>
<dbReference type="EMBL" id="KE525421">
    <property type="protein sequence ID" value="KFB53803.1"/>
    <property type="molecule type" value="Genomic_DNA"/>
</dbReference>
<dbReference type="Proteomes" id="UP000030765">
    <property type="component" value="Unassembled WGS sequence"/>
</dbReference>
<dbReference type="GO" id="GO:0016787">
    <property type="term" value="F:hydrolase activity"/>
    <property type="evidence" value="ECO:0007669"/>
    <property type="project" value="UniProtKB-KW"/>
</dbReference>
<dbReference type="EMBL" id="ATLV01027040">
    <property type="status" value="NOT_ANNOTATED_CDS"/>
    <property type="molecule type" value="Genomic_DNA"/>
</dbReference>